<evidence type="ECO:0000256" key="10">
    <source>
        <dbReference type="ARBA" id="ARBA00022695"/>
    </source>
</evidence>
<dbReference type="Gene3D" id="3.30.70.270">
    <property type="match status" value="2"/>
</dbReference>
<dbReference type="FunFam" id="3.30.70.270:FF:000026">
    <property type="entry name" value="Transposon Ty3-G Gag-Pol polyprotein"/>
    <property type="match status" value="1"/>
</dbReference>
<keyword evidence="10" id="KW-0548">Nucleotidyltransferase</keyword>
<evidence type="ECO:0000256" key="19">
    <source>
        <dbReference type="ARBA" id="ARBA00022833"/>
    </source>
</evidence>
<evidence type="ECO:0000256" key="24">
    <source>
        <dbReference type="ARBA" id="ARBA00022918"/>
    </source>
</evidence>
<comment type="function">
    <text evidence="31">Reverse transcriptase/ribonuclease H (RT) is a multifunctional enzyme that catalyzes the conversion of the retro-elements RNA genome into dsDNA within the VLP. The enzyme displays a DNA polymerase activity that can copy either DNA or RNA templates, and a ribonuclease H (RNase H) activity that cleaves the RNA strand of RNA-DNA heteroduplexes during plus-strand synthesis and hydrolyzes RNA primers. The conversion leads to a linear dsDNA copy of the retrotransposon that includes long terminal repeats (LTRs) at both ends.</text>
</comment>
<dbReference type="InterPro" id="IPR043128">
    <property type="entry name" value="Rev_trsase/Diguanyl_cyclase"/>
</dbReference>
<keyword evidence="15" id="KW-0688">Ribosomal frameshifting</keyword>
<dbReference type="CDD" id="cd00303">
    <property type="entry name" value="retropepsin_like"/>
    <property type="match status" value="1"/>
</dbReference>
<dbReference type="CDD" id="cd01647">
    <property type="entry name" value="RT_LTR"/>
    <property type="match status" value="1"/>
</dbReference>
<dbReference type="GO" id="GO:0005737">
    <property type="term" value="C:cytoplasm"/>
    <property type="evidence" value="ECO:0007669"/>
    <property type="project" value="UniProtKB-SubCell"/>
</dbReference>
<keyword evidence="16" id="KW-0255">Endonuclease</keyword>
<keyword evidence="41" id="KW-1185">Reference proteome</keyword>
<evidence type="ECO:0000256" key="16">
    <source>
        <dbReference type="ARBA" id="ARBA00022759"/>
    </source>
</evidence>
<evidence type="ECO:0000256" key="3">
    <source>
        <dbReference type="ARBA" id="ARBA00004123"/>
    </source>
</evidence>
<evidence type="ECO:0000259" key="38">
    <source>
        <dbReference type="PROSITE" id="PS50878"/>
    </source>
</evidence>
<evidence type="ECO:0000256" key="8">
    <source>
        <dbReference type="ARBA" id="ARBA00022670"/>
    </source>
</evidence>
<feature type="compositionally biased region" description="Polar residues" evidence="37">
    <location>
        <begin position="409"/>
        <end position="424"/>
    </location>
</feature>
<dbReference type="InterPro" id="IPR012337">
    <property type="entry name" value="RNaseH-like_sf"/>
</dbReference>
<keyword evidence="23" id="KW-0229">DNA integration</keyword>
<dbReference type="SUPFAM" id="SSF56672">
    <property type="entry name" value="DNA/RNA polymerases"/>
    <property type="match status" value="1"/>
</dbReference>
<feature type="compositionally biased region" description="Low complexity" evidence="37">
    <location>
        <begin position="312"/>
        <end position="323"/>
    </location>
</feature>
<sequence>MSKSDSRKELRETSVEEKEISLNTILKFIKPFTGDRDKLTAFLRNCDSAISLASSRQEDLILKYILSQLEGKAETACSIKEFDSWASLKEFLKTQFGERKHYAHLLTELQDCKQGNLEPVSQFSLRVETCLQKLLTEVTVSNSKKMELAGRLAAMEDLALHTFTLGLHPRISNLVRCRDPKNLNDAINCAISEEKIQQFSFRNNFKQKSNETIPKRNDFNNKPQSKYNYNNDNQYAPSSSKEAPFCRYCKKTGHTLENCRLRDYNNKKYSNGPKTFTPYQSTSKPNNYKPGPRINFAENDEVEVDTYAKPKTNGQGNQPQTQGLSLKPKTNGQGNQPQTQGLSLKQTNGQGNQPQTQGLQPKQTNGQGNQPQTQGLQPKQTNGQGNQPQTQGLQPKQTNGQGNQPQTQRLSFKQTHGQGTQPQTRGLPCEKISRYSQIEQIYEIITQKKYLPYVKIQTSVNQDPLIFLIDSGASICVLKQNSITNPLKLQDKIIKVKGIDAKKDTIRSQGCIEIKLNFTENLIISHTFHAFEDMELPYDGIIGNDLFNKHNCRINYQSGLLEINNHKIQLCFDDPSYTIQPRTETVIESSVRNPELKEGLILNQNISDSLLVSNCLVKVKDNNRVNLTVLNVSDQEIYLNSNLMFNLSPIEVTENNSINHVNSYNSLERSQQLSKLLPTAHLNEEELYYLKEICYQYSDIFHLPGDQLTCTDVTQHEIKTTSPTPINVKSYRFPEIHKEEVQSQINKMLEQKIITPSRSPWSSPIWIVPKKEDSSGKKKWRIVIDYRKLNDITIGESYPIPQINEILDQLGKSKYFTTLDLASGFHQIQMSPADAPKTAFSVPQGHFQFNRMPFGLKNAPASFQRTMNTVLSGLQGVHCFVYLDDVVVYSYDLPSHIEKLHLIFEKLRKFQLKLQPDKCEFLRKEVAYLGHIISNEGVKPNPEKIKAVVQFPPPKCAKDIKSFLGLASYYRRFIPEFSKYAKSLTTLLKKDVPFEWTNTQQLSFEQLKNKLVTAPVLAYPDFTKPFILTCDASSYAISAVLSQGDVGKDRPIAYASRTLNKAECNYSVTEKECLAIVYGTKTFRPYLFGRRFTIITDHKPLNWLFNCKDPGSRLVRWRLKLEEYDYEIQYKKGKMNSNADALSRYPVNPVHEQNDQNPTTDSNRPENLPETIDSPDNLDLPDDLILPEDLELPEDFNIPTPPSVDSNVNNDDDTYSKCMKTLNNRLIKFNTKIEEHNESLLKTKIKHIIIPTSIDLDESNHYVADIIGNLSESTEFLSKERTLHSFVTFQKDNTNYYLLFVKVYHYEKNSYKDIFKSLNNLKTEFIANNVTEFSITDFRNPFDVHTFTKIYNIITYLFHDTNITIHIYKNSIIYPAMTEINKILKENHDIPISGHLGSNRMLSRIQERYYWRNMRSDVENYVRKCDLCQTNKALRKINRAPMQITSTSTQPFERVALDLVGPLPEAEPSRYKFILTLQDDLTKYSAAYPLPNATAEESAECLIHFICQFGIPKSILTDQGTNFTAELFKQTCTFLKIKHLWSSPYHPQTQGALERSHSTLKEYLKSFINEYQDNWPKYVLFTAMLTYNTTVHSTTNFTPYELVFGHKPFIPSSIYDTSLEPTYNSYVRVLQQRLQLSREKALENILKSKSISKSYYDKRTKPIKYKVGDMVYVKNHLRLRKALSPIWKGPFKVVRINGNNTLTLLLNRRHVKYHYDELKLAETNSE</sequence>
<evidence type="ECO:0000256" key="22">
    <source>
        <dbReference type="ARBA" id="ARBA00022884"/>
    </source>
</evidence>
<evidence type="ECO:0000256" key="28">
    <source>
        <dbReference type="ARBA" id="ARBA00023172"/>
    </source>
</evidence>
<keyword evidence="19" id="KW-0862">Zinc</keyword>
<evidence type="ECO:0000256" key="29">
    <source>
        <dbReference type="ARBA" id="ARBA00023242"/>
    </source>
</evidence>
<dbReference type="GO" id="GO:0003723">
    <property type="term" value="F:RNA binding"/>
    <property type="evidence" value="ECO:0007669"/>
    <property type="project" value="UniProtKB-KW"/>
</dbReference>
<dbReference type="Gene3D" id="3.30.420.10">
    <property type="entry name" value="Ribonuclease H-like superfamily/Ribonuclease H"/>
    <property type="match status" value="1"/>
</dbReference>
<dbReference type="InterPro" id="IPR036397">
    <property type="entry name" value="RNaseH_sf"/>
</dbReference>
<evidence type="ECO:0000256" key="6">
    <source>
        <dbReference type="ARBA" id="ARBA00022490"/>
    </source>
</evidence>
<dbReference type="InterPro" id="IPR041588">
    <property type="entry name" value="Integrase_H2C2"/>
</dbReference>
<dbReference type="GO" id="GO:0004190">
    <property type="term" value="F:aspartic-type endopeptidase activity"/>
    <property type="evidence" value="ECO:0007669"/>
    <property type="project" value="UniProtKB-KW"/>
</dbReference>
<feature type="domain" description="Reverse transcriptase" evidence="38">
    <location>
        <begin position="749"/>
        <end position="933"/>
    </location>
</feature>
<evidence type="ECO:0000256" key="2">
    <source>
        <dbReference type="ARBA" id="ARBA00002180"/>
    </source>
</evidence>
<evidence type="ECO:0000256" key="23">
    <source>
        <dbReference type="ARBA" id="ARBA00022908"/>
    </source>
</evidence>
<name>A0AAU9TWZ5_EUPED</name>
<evidence type="ECO:0000256" key="37">
    <source>
        <dbReference type="SAM" id="MobiDB-lite"/>
    </source>
</evidence>
<feature type="compositionally biased region" description="Low complexity" evidence="37">
    <location>
        <begin position="330"/>
        <end position="408"/>
    </location>
</feature>
<comment type="function">
    <text evidence="2">The aspartyl protease (PR) mediates the proteolytic cleavages of the Gag and Gag-Pol polyproteins after assembly of the VLP.</text>
</comment>
<evidence type="ECO:0000256" key="30">
    <source>
        <dbReference type="ARBA" id="ARBA00023268"/>
    </source>
</evidence>
<keyword evidence="25" id="KW-0239">DNA-directed DNA polymerase</keyword>
<evidence type="ECO:0000256" key="5">
    <source>
        <dbReference type="ARBA" id="ARBA00012493"/>
    </source>
</evidence>
<accession>A0AAU9TWZ5</accession>
<keyword evidence="22" id="KW-0694">RNA-binding</keyword>
<keyword evidence="29" id="KW-0539">Nucleus</keyword>
<dbReference type="CDD" id="cd09274">
    <property type="entry name" value="RNase_HI_RT_Ty3"/>
    <property type="match status" value="1"/>
</dbReference>
<evidence type="ECO:0000256" key="9">
    <source>
        <dbReference type="ARBA" id="ARBA00022679"/>
    </source>
</evidence>
<keyword evidence="11" id="KW-0540">Nuclease</keyword>
<keyword evidence="8" id="KW-0645">Protease</keyword>
<comment type="function">
    <text evidence="33">Nucleocapsid protein p11 (NC) forms the nucleocore that coats the retro-elements dimeric RNA. Binds these RNAs through its zinc fingers. Promotes primer tRNA(i)-Met annealing to the multipartite primer-binding site (PBS), dimerization of Ty3 RNA and initiation of reverse transcription.</text>
</comment>
<feature type="region of interest" description="Disordered" evidence="37">
    <location>
        <begin position="206"/>
        <end position="240"/>
    </location>
</feature>
<dbReference type="GO" id="GO:0003964">
    <property type="term" value="F:RNA-directed DNA polymerase activity"/>
    <property type="evidence" value="ECO:0007669"/>
    <property type="project" value="UniProtKB-KW"/>
</dbReference>
<dbReference type="Gene3D" id="3.10.10.10">
    <property type="entry name" value="HIV Type 1 Reverse Transcriptase, subunit A, domain 1"/>
    <property type="match status" value="1"/>
</dbReference>
<keyword evidence="30" id="KW-0511">Multifunctional enzyme</keyword>
<dbReference type="Pfam" id="PF00077">
    <property type="entry name" value="RVP"/>
    <property type="match status" value="1"/>
</dbReference>
<dbReference type="GO" id="GO:0042575">
    <property type="term" value="C:DNA polymerase complex"/>
    <property type="evidence" value="ECO:0007669"/>
    <property type="project" value="UniProtKB-ARBA"/>
</dbReference>
<keyword evidence="21" id="KW-0460">Magnesium</keyword>
<dbReference type="GO" id="GO:0003887">
    <property type="term" value="F:DNA-directed DNA polymerase activity"/>
    <property type="evidence" value="ECO:0007669"/>
    <property type="project" value="UniProtKB-KW"/>
</dbReference>
<dbReference type="Pfam" id="PF17917">
    <property type="entry name" value="RT_RNaseH"/>
    <property type="match status" value="1"/>
</dbReference>
<evidence type="ECO:0000256" key="14">
    <source>
        <dbReference type="ARBA" id="ARBA00022750"/>
    </source>
</evidence>
<evidence type="ECO:0000259" key="39">
    <source>
        <dbReference type="PROSITE" id="PS50994"/>
    </source>
</evidence>
<dbReference type="Pfam" id="PF17921">
    <property type="entry name" value="Integrase_H2C2"/>
    <property type="match status" value="1"/>
</dbReference>
<dbReference type="GO" id="GO:0006508">
    <property type="term" value="P:proteolysis"/>
    <property type="evidence" value="ECO:0007669"/>
    <property type="project" value="UniProtKB-KW"/>
</dbReference>
<keyword evidence="9" id="KW-0808">Transferase</keyword>
<dbReference type="PANTHER" id="PTHR37984:SF5">
    <property type="entry name" value="PROTEIN NYNRIN-LIKE"/>
    <property type="match status" value="1"/>
</dbReference>
<evidence type="ECO:0000256" key="12">
    <source>
        <dbReference type="ARBA" id="ARBA00022723"/>
    </source>
</evidence>
<dbReference type="GO" id="GO:0008270">
    <property type="term" value="F:zinc ion binding"/>
    <property type="evidence" value="ECO:0007669"/>
    <property type="project" value="UniProtKB-KW"/>
</dbReference>
<dbReference type="EC" id="2.7.7.49" evidence="5"/>
<evidence type="ECO:0000256" key="33">
    <source>
        <dbReference type="ARBA" id="ARBA00055265"/>
    </source>
</evidence>
<comment type="catalytic activity">
    <reaction evidence="1">
        <text>Endonucleolytic cleavage to 5'-phosphomonoester.</text>
        <dbReference type="EC" id="3.1.26.4"/>
    </reaction>
</comment>
<reference evidence="40" key="1">
    <citation type="submission" date="2022-03" db="EMBL/GenBank/DDBJ databases">
        <authorList>
            <person name="Tunstrom K."/>
        </authorList>
    </citation>
    <scope>NUCLEOTIDE SEQUENCE</scope>
</reference>
<comment type="caution">
    <text evidence="40">The sequence shown here is derived from an EMBL/GenBank/DDBJ whole genome shotgun (WGS) entry which is preliminary data.</text>
</comment>
<dbReference type="InterPro" id="IPR050951">
    <property type="entry name" value="Retrovirus_Pol_polyprotein"/>
</dbReference>
<keyword evidence="28" id="KW-0233">DNA recombination</keyword>
<dbReference type="Gene3D" id="2.40.70.10">
    <property type="entry name" value="Acid Proteases"/>
    <property type="match status" value="1"/>
</dbReference>
<keyword evidence="14" id="KW-0064">Aspartyl protease</keyword>
<evidence type="ECO:0000313" key="41">
    <source>
        <dbReference type="Proteomes" id="UP001153954"/>
    </source>
</evidence>
<dbReference type="Gene3D" id="2.30.30.850">
    <property type="match status" value="1"/>
</dbReference>
<keyword evidence="24" id="KW-0695">RNA-directed DNA polymerase</keyword>
<dbReference type="PROSITE" id="PS00141">
    <property type="entry name" value="ASP_PROTEASE"/>
    <property type="match status" value="1"/>
</dbReference>
<keyword evidence="27" id="KW-0238">DNA-binding</keyword>
<dbReference type="FunFam" id="3.10.10.10:FF:000007">
    <property type="entry name" value="Retrovirus-related Pol polyprotein from transposon 17.6-like Protein"/>
    <property type="match status" value="1"/>
</dbReference>
<evidence type="ECO:0000256" key="25">
    <source>
        <dbReference type="ARBA" id="ARBA00022932"/>
    </source>
</evidence>
<keyword evidence="7" id="KW-1188">Viral release from host cell</keyword>
<dbReference type="GO" id="GO:0006310">
    <property type="term" value="P:DNA recombination"/>
    <property type="evidence" value="ECO:0007669"/>
    <property type="project" value="UniProtKB-KW"/>
</dbReference>
<keyword evidence="20" id="KW-0067">ATP-binding</keyword>
<keyword evidence="18" id="KW-0378">Hydrolase</keyword>
<dbReference type="InterPro" id="IPR001584">
    <property type="entry name" value="Integrase_cat-core"/>
</dbReference>
<feature type="domain" description="Integrase catalytic" evidence="39">
    <location>
        <begin position="1447"/>
        <end position="1607"/>
    </location>
</feature>
<dbReference type="Pfam" id="PF00665">
    <property type="entry name" value="rve"/>
    <property type="match status" value="1"/>
</dbReference>
<evidence type="ECO:0000256" key="34">
    <source>
        <dbReference type="ARBA" id="ARBA00055383"/>
    </source>
</evidence>
<comment type="function">
    <text evidence="32">Integrase (IN) targets the VLP to the nucleus, where a subparticle preintegration complex (PIC) containing at least integrase and the newly synthesized dsDNA copy of the retrotransposon must transit the nuclear membrane. Once in the nucleus, integrase performs the integration of the dsDNA into the host genome.</text>
</comment>
<dbReference type="SUPFAM" id="SSF53098">
    <property type="entry name" value="Ribonuclease H-like"/>
    <property type="match status" value="1"/>
</dbReference>
<feature type="region of interest" description="Disordered" evidence="37">
    <location>
        <begin position="264"/>
        <end position="294"/>
    </location>
</feature>
<evidence type="ECO:0000256" key="36">
    <source>
        <dbReference type="ARBA" id="ARBA00082890"/>
    </source>
</evidence>
<evidence type="ECO:0000256" key="31">
    <source>
        <dbReference type="ARBA" id="ARBA00025590"/>
    </source>
</evidence>
<evidence type="ECO:0000256" key="20">
    <source>
        <dbReference type="ARBA" id="ARBA00022840"/>
    </source>
</evidence>
<feature type="region of interest" description="Disordered" evidence="37">
    <location>
        <begin position="1148"/>
        <end position="1180"/>
    </location>
</feature>
<dbReference type="PANTHER" id="PTHR37984">
    <property type="entry name" value="PROTEIN CBG26694"/>
    <property type="match status" value="1"/>
</dbReference>
<evidence type="ECO:0000256" key="35">
    <source>
        <dbReference type="ARBA" id="ARBA00063849"/>
    </source>
</evidence>
<dbReference type="PROSITE" id="PS50878">
    <property type="entry name" value="RT_POL"/>
    <property type="match status" value="1"/>
</dbReference>
<evidence type="ECO:0000256" key="18">
    <source>
        <dbReference type="ARBA" id="ARBA00022801"/>
    </source>
</evidence>
<dbReference type="Proteomes" id="UP001153954">
    <property type="component" value="Unassembled WGS sequence"/>
</dbReference>
<dbReference type="GO" id="GO:0015074">
    <property type="term" value="P:DNA integration"/>
    <property type="evidence" value="ECO:0007669"/>
    <property type="project" value="UniProtKB-KW"/>
</dbReference>
<protein>
    <recommendedName>
        <fullName evidence="5">RNA-directed DNA polymerase</fullName>
        <ecNumber evidence="5">2.7.7.49</ecNumber>
    </recommendedName>
    <alternativeName>
        <fullName evidence="36">Gag3-Pol3</fullName>
    </alternativeName>
</protein>
<evidence type="ECO:0000256" key="1">
    <source>
        <dbReference type="ARBA" id="ARBA00000077"/>
    </source>
</evidence>
<dbReference type="InterPro" id="IPR041373">
    <property type="entry name" value="RT_RNaseH"/>
</dbReference>
<comment type="function">
    <text evidence="34">Capsid protein (CA) is the structural component of the virus-like particle (VLP), forming the shell that encapsulates the genomic RNA-nucleocapsid complex.</text>
</comment>
<dbReference type="GO" id="GO:0005524">
    <property type="term" value="F:ATP binding"/>
    <property type="evidence" value="ECO:0007669"/>
    <property type="project" value="UniProtKB-KW"/>
</dbReference>
<dbReference type="InterPro" id="IPR000477">
    <property type="entry name" value="RT_dom"/>
</dbReference>
<dbReference type="Gene3D" id="1.10.340.70">
    <property type="match status" value="1"/>
</dbReference>
<evidence type="ECO:0000256" key="15">
    <source>
        <dbReference type="ARBA" id="ARBA00022758"/>
    </source>
</evidence>
<gene>
    <name evidence="40" type="ORF">EEDITHA_LOCUS6023</name>
</gene>
<comment type="subcellular location">
    <subcellularLocation>
        <location evidence="4">Cytoplasm</location>
    </subcellularLocation>
    <subcellularLocation>
        <location evidence="3">Nucleus</location>
    </subcellularLocation>
</comment>
<dbReference type="InterPro" id="IPR021109">
    <property type="entry name" value="Peptidase_aspartic_dom_sf"/>
</dbReference>
<dbReference type="FunFam" id="3.30.420.10:FF:000032">
    <property type="entry name" value="Retrovirus-related Pol polyprotein from transposon 297-like Protein"/>
    <property type="match status" value="1"/>
</dbReference>
<evidence type="ECO:0000256" key="4">
    <source>
        <dbReference type="ARBA" id="ARBA00004496"/>
    </source>
</evidence>
<evidence type="ECO:0000256" key="7">
    <source>
        <dbReference type="ARBA" id="ARBA00022612"/>
    </source>
</evidence>
<evidence type="ECO:0000256" key="26">
    <source>
        <dbReference type="ARBA" id="ARBA00023113"/>
    </source>
</evidence>
<feature type="region of interest" description="Disordered" evidence="37">
    <location>
        <begin position="308"/>
        <end position="427"/>
    </location>
</feature>
<dbReference type="SUPFAM" id="SSF50630">
    <property type="entry name" value="Acid proteases"/>
    <property type="match status" value="1"/>
</dbReference>
<organism evidence="40 41">
    <name type="scientific">Euphydryas editha</name>
    <name type="common">Edith's checkerspot</name>
    <dbReference type="NCBI Taxonomy" id="104508"/>
    <lineage>
        <taxon>Eukaryota</taxon>
        <taxon>Metazoa</taxon>
        <taxon>Ecdysozoa</taxon>
        <taxon>Arthropoda</taxon>
        <taxon>Hexapoda</taxon>
        <taxon>Insecta</taxon>
        <taxon>Pterygota</taxon>
        <taxon>Neoptera</taxon>
        <taxon>Endopterygota</taxon>
        <taxon>Lepidoptera</taxon>
        <taxon>Glossata</taxon>
        <taxon>Ditrysia</taxon>
        <taxon>Papilionoidea</taxon>
        <taxon>Nymphalidae</taxon>
        <taxon>Nymphalinae</taxon>
        <taxon>Euphydryas</taxon>
    </lineage>
</organism>
<evidence type="ECO:0000256" key="17">
    <source>
        <dbReference type="ARBA" id="ARBA00022771"/>
    </source>
</evidence>
<evidence type="ECO:0000256" key="21">
    <source>
        <dbReference type="ARBA" id="ARBA00022842"/>
    </source>
</evidence>
<evidence type="ECO:0000313" key="40">
    <source>
        <dbReference type="EMBL" id="CAH2090022.1"/>
    </source>
</evidence>
<dbReference type="GO" id="GO:0075523">
    <property type="term" value="P:viral translational frameshifting"/>
    <property type="evidence" value="ECO:0007669"/>
    <property type="project" value="UniProtKB-KW"/>
</dbReference>
<keyword evidence="6" id="KW-0963">Cytoplasm</keyword>
<dbReference type="InterPro" id="IPR001969">
    <property type="entry name" value="Aspartic_peptidase_AS"/>
</dbReference>
<keyword evidence="26" id="KW-0917">Virion maturation</keyword>
<proteinExistence type="predicted"/>
<keyword evidence="12" id="KW-0479">Metal-binding</keyword>
<keyword evidence="13" id="KW-0547">Nucleotide-binding</keyword>
<dbReference type="PROSITE" id="PS50994">
    <property type="entry name" value="INTEGRASE"/>
    <property type="match status" value="1"/>
</dbReference>
<evidence type="ECO:0000256" key="32">
    <source>
        <dbReference type="ARBA" id="ARBA00025615"/>
    </source>
</evidence>
<evidence type="ECO:0000256" key="13">
    <source>
        <dbReference type="ARBA" id="ARBA00022741"/>
    </source>
</evidence>
<dbReference type="InterPro" id="IPR043502">
    <property type="entry name" value="DNA/RNA_pol_sf"/>
</dbReference>
<dbReference type="FunFam" id="1.10.340.70:FF:000001">
    <property type="entry name" value="Retrovirus-related Pol polyprotein from transposon gypsy-like Protein"/>
    <property type="match status" value="1"/>
</dbReference>
<dbReference type="GO" id="GO:0004523">
    <property type="term" value="F:RNA-DNA hybrid ribonuclease activity"/>
    <property type="evidence" value="ECO:0007669"/>
    <property type="project" value="UniProtKB-EC"/>
</dbReference>
<feature type="compositionally biased region" description="Polar residues" evidence="37">
    <location>
        <begin position="220"/>
        <end position="240"/>
    </location>
</feature>
<dbReference type="Pfam" id="PF00078">
    <property type="entry name" value="RVT_1"/>
    <property type="match status" value="1"/>
</dbReference>
<dbReference type="GO" id="GO:0005634">
    <property type="term" value="C:nucleus"/>
    <property type="evidence" value="ECO:0007669"/>
    <property type="project" value="UniProtKB-SubCell"/>
</dbReference>
<dbReference type="InterPro" id="IPR018061">
    <property type="entry name" value="Retropepsins"/>
</dbReference>
<comment type="subunit">
    <text evidence="35">The protease is a homodimer, whose active site consists of two apposed aspartic acid residues.</text>
</comment>
<keyword evidence="17" id="KW-0863">Zinc-finger</keyword>
<dbReference type="EMBL" id="CAKOGL010000009">
    <property type="protein sequence ID" value="CAH2090022.1"/>
    <property type="molecule type" value="Genomic_DNA"/>
</dbReference>
<dbReference type="GO" id="GO:0003677">
    <property type="term" value="F:DNA binding"/>
    <property type="evidence" value="ECO:0007669"/>
    <property type="project" value="UniProtKB-KW"/>
</dbReference>
<evidence type="ECO:0000256" key="27">
    <source>
        <dbReference type="ARBA" id="ARBA00023125"/>
    </source>
</evidence>
<feature type="compositionally biased region" description="Polar residues" evidence="37">
    <location>
        <begin position="267"/>
        <end position="286"/>
    </location>
</feature>
<evidence type="ECO:0000256" key="11">
    <source>
        <dbReference type="ARBA" id="ARBA00022722"/>
    </source>
</evidence>